<feature type="region of interest" description="Disordered" evidence="1">
    <location>
        <begin position="19"/>
        <end position="42"/>
    </location>
</feature>
<dbReference type="AlphaFoldDB" id="A0A1Y1I3G7"/>
<organism evidence="2 3">
    <name type="scientific">Klebsormidium nitens</name>
    <name type="common">Green alga</name>
    <name type="synonym">Ulothrix nitens</name>
    <dbReference type="NCBI Taxonomy" id="105231"/>
    <lineage>
        <taxon>Eukaryota</taxon>
        <taxon>Viridiplantae</taxon>
        <taxon>Streptophyta</taxon>
        <taxon>Klebsormidiophyceae</taxon>
        <taxon>Klebsormidiales</taxon>
        <taxon>Klebsormidiaceae</taxon>
        <taxon>Klebsormidium</taxon>
    </lineage>
</organism>
<evidence type="ECO:0000313" key="3">
    <source>
        <dbReference type="Proteomes" id="UP000054558"/>
    </source>
</evidence>
<evidence type="ECO:0000256" key="1">
    <source>
        <dbReference type="SAM" id="MobiDB-lite"/>
    </source>
</evidence>
<dbReference type="Proteomes" id="UP000054558">
    <property type="component" value="Unassembled WGS sequence"/>
</dbReference>
<keyword evidence="3" id="KW-1185">Reference proteome</keyword>
<accession>A0A1Y1I3G7</accession>
<protein>
    <submittedName>
        <fullName evidence="2">Uncharacterized protein</fullName>
    </submittedName>
</protein>
<gene>
    <name evidence="2" type="ORF">KFL_002180080</name>
</gene>
<proteinExistence type="predicted"/>
<name>A0A1Y1I3G7_KLENI</name>
<dbReference type="EMBL" id="DF237167">
    <property type="protein sequence ID" value="GAQ85033.1"/>
    <property type="molecule type" value="Genomic_DNA"/>
</dbReference>
<sequence>MRQVFTAFQNGIQGSELSFEESKSKFRSSSPQEGRKPYTPLPHDDTPCWINEHVEHEDLLLPHSGQAVNLTYGWKHFLFEEYDVTFLQTQLPNLRAGRLPDVIVISSGLHNCYHFKDARAWEDQRDLDAFLTELDRVPYALPPIVWLDNVIFDKPAPETGYPEACRRFNEYYRARIRARVLSGDRRDSLVSREQITWTAPSELWGDQLRLHLAADVYTVVAGFVLQAMEALRI</sequence>
<evidence type="ECO:0000313" key="2">
    <source>
        <dbReference type="EMBL" id="GAQ85033.1"/>
    </source>
</evidence>
<reference evidence="2 3" key="1">
    <citation type="journal article" date="2014" name="Nat. Commun.">
        <title>Klebsormidium flaccidum genome reveals primary factors for plant terrestrial adaptation.</title>
        <authorList>
            <person name="Hori K."/>
            <person name="Maruyama F."/>
            <person name="Fujisawa T."/>
            <person name="Togashi T."/>
            <person name="Yamamoto N."/>
            <person name="Seo M."/>
            <person name="Sato S."/>
            <person name="Yamada T."/>
            <person name="Mori H."/>
            <person name="Tajima N."/>
            <person name="Moriyama T."/>
            <person name="Ikeuchi M."/>
            <person name="Watanabe M."/>
            <person name="Wada H."/>
            <person name="Kobayashi K."/>
            <person name="Saito M."/>
            <person name="Masuda T."/>
            <person name="Sasaki-Sekimoto Y."/>
            <person name="Mashiguchi K."/>
            <person name="Awai K."/>
            <person name="Shimojima M."/>
            <person name="Masuda S."/>
            <person name="Iwai M."/>
            <person name="Nobusawa T."/>
            <person name="Narise T."/>
            <person name="Kondo S."/>
            <person name="Saito H."/>
            <person name="Sato R."/>
            <person name="Murakawa M."/>
            <person name="Ihara Y."/>
            <person name="Oshima-Yamada Y."/>
            <person name="Ohtaka K."/>
            <person name="Satoh M."/>
            <person name="Sonobe K."/>
            <person name="Ishii M."/>
            <person name="Ohtani R."/>
            <person name="Kanamori-Sato M."/>
            <person name="Honoki R."/>
            <person name="Miyazaki D."/>
            <person name="Mochizuki H."/>
            <person name="Umetsu J."/>
            <person name="Higashi K."/>
            <person name="Shibata D."/>
            <person name="Kamiya Y."/>
            <person name="Sato N."/>
            <person name="Nakamura Y."/>
            <person name="Tabata S."/>
            <person name="Ida S."/>
            <person name="Kurokawa K."/>
            <person name="Ohta H."/>
        </authorList>
    </citation>
    <scope>NUCLEOTIDE SEQUENCE [LARGE SCALE GENOMIC DNA]</scope>
    <source>
        <strain evidence="2 3">NIES-2285</strain>
    </source>
</reference>